<keyword evidence="1" id="KW-0808">Transferase</keyword>
<proteinExistence type="predicted"/>
<protein>
    <recommendedName>
        <fullName evidence="4">Glycosyl transferase</fullName>
    </recommendedName>
</protein>
<dbReference type="SUPFAM" id="SSF53756">
    <property type="entry name" value="UDP-Glycosyltransferase/glycogen phosphorylase"/>
    <property type="match status" value="1"/>
</dbReference>
<dbReference type="PANTHER" id="PTHR46401:SF2">
    <property type="entry name" value="GLYCOSYLTRANSFERASE WBBK-RELATED"/>
    <property type="match status" value="1"/>
</dbReference>
<dbReference type="EMBL" id="LYMM01000056">
    <property type="protein sequence ID" value="PNU03170.1"/>
    <property type="molecule type" value="Genomic_DNA"/>
</dbReference>
<dbReference type="GO" id="GO:0016757">
    <property type="term" value="F:glycosyltransferase activity"/>
    <property type="evidence" value="ECO:0007669"/>
    <property type="project" value="TreeGrafter"/>
</dbReference>
<evidence type="ECO:0000313" key="2">
    <source>
        <dbReference type="EMBL" id="PNU03170.1"/>
    </source>
</evidence>
<dbReference type="Proteomes" id="UP000236327">
    <property type="component" value="Unassembled WGS sequence"/>
</dbReference>
<evidence type="ECO:0008006" key="4">
    <source>
        <dbReference type="Google" id="ProtNLM"/>
    </source>
</evidence>
<comment type="caution">
    <text evidence="2">The sequence shown here is derived from an EMBL/GenBank/DDBJ whole genome shotgun (WGS) entry which is preliminary data.</text>
</comment>
<name>A0A2K2FWM6_9SPHN</name>
<sequence>MKVFKTHKVRGVWKFGSWIVSLDPSVFRDAALAGLRRFAQRVGLTGNWLADRPRPYSIATPWTGSDRWFVSRHAGKCTDIVIADYAYQAEALDLLPGRPSAIIMHDLFHTRTAGAGGRDSVDLLDREREIALLTRADAVIAIQPDEARFVAENVPSTKPILAPIAVAAIDAPQPGTTGRLLFVGSNTAPNVVCLEWFFENVWPELQSRAPSTTLDIAGSVATAFPLGGPQGTKFHGTVNDLSDLYSTAGIVISPLTFGSGLKVKLVEAMAQGKAVIATATTVQGVEQQCAGAVLQADTADAFINAVITLEDPRLRYTLGEAALAVAHRYFSPDACHAEFSSWLKHNHPAKAPHDLESEFR</sequence>
<evidence type="ECO:0000313" key="3">
    <source>
        <dbReference type="Proteomes" id="UP000236327"/>
    </source>
</evidence>
<keyword evidence="3" id="KW-1185">Reference proteome</keyword>
<reference evidence="2 3" key="1">
    <citation type="submission" date="2016-05" db="EMBL/GenBank/DDBJ databases">
        <title>Complete genome sequence of Novosphingobium guangzhouense SA925(T).</title>
        <authorList>
            <person name="Sha S."/>
        </authorList>
    </citation>
    <scope>NUCLEOTIDE SEQUENCE [LARGE SCALE GENOMIC DNA]</scope>
    <source>
        <strain evidence="2 3">SA925</strain>
    </source>
</reference>
<accession>A0A2K2FWM6</accession>
<dbReference type="AlphaFoldDB" id="A0A2K2FWM6"/>
<dbReference type="GO" id="GO:0009103">
    <property type="term" value="P:lipopolysaccharide biosynthetic process"/>
    <property type="evidence" value="ECO:0007669"/>
    <property type="project" value="TreeGrafter"/>
</dbReference>
<dbReference type="Pfam" id="PF13692">
    <property type="entry name" value="Glyco_trans_1_4"/>
    <property type="match status" value="1"/>
</dbReference>
<dbReference type="Gene3D" id="3.40.50.2000">
    <property type="entry name" value="Glycogen Phosphorylase B"/>
    <property type="match status" value="1"/>
</dbReference>
<evidence type="ECO:0000256" key="1">
    <source>
        <dbReference type="ARBA" id="ARBA00022679"/>
    </source>
</evidence>
<organism evidence="2 3">
    <name type="scientific">Novosphingobium guangzhouense</name>
    <dbReference type="NCBI Taxonomy" id="1850347"/>
    <lineage>
        <taxon>Bacteria</taxon>
        <taxon>Pseudomonadati</taxon>
        <taxon>Pseudomonadota</taxon>
        <taxon>Alphaproteobacteria</taxon>
        <taxon>Sphingomonadales</taxon>
        <taxon>Sphingomonadaceae</taxon>
        <taxon>Novosphingobium</taxon>
    </lineage>
</organism>
<gene>
    <name evidence="2" type="ORF">A8V01_24520</name>
</gene>
<dbReference type="PANTHER" id="PTHR46401">
    <property type="entry name" value="GLYCOSYLTRANSFERASE WBBK-RELATED"/>
    <property type="match status" value="1"/>
</dbReference>